<dbReference type="InterPro" id="IPR009061">
    <property type="entry name" value="DNA-bd_dom_put_sf"/>
</dbReference>
<dbReference type="SUPFAM" id="SSF46955">
    <property type="entry name" value="Putative DNA-binding domain"/>
    <property type="match status" value="1"/>
</dbReference>
<dbReference type="Proteomes" id="UP000219050">
    <property type="component" value="Chromosome"/>
</dbReference>
<protein>
    <submittedName>
        <fullName evidence="1">DNA-packaging protein</fullName>
    </submittedName>
</protein>
<dbReference type="RefSeq" id="WP_097373240.1">
    <property type="nucleotide sequence ID" value="NZ_CP021404.1"/>
</dbReference>
<proteinExistence type="predicted"/>
<evidence type="ECO:0000313" key="2">
    <source>
        <dbReference type="Proteomes" id="UP000219050"/>
    </source>
</evidence>
<reference evidence="1 2" key="1">
    <citation type="submission" date="2017-05" db="EMBL/GenBank/DDBJ databases">
        <title>Comparative genomic and metabolic analysis of manganese-oxidizing mechanisms in Celeribater manganoxidans DY25T: its adaption to the environment of polymetallic nodule.</title>
        <authorList>
            <person name="Wang X."/>
        </authorList>
    </citation>
    <scope>NUCLEOTIDE SEQUENCE [LARGE SCALE GENOMIC DNA]</scope>
    <source>
        <strain evidence="1 2">DY25</strain>
    </source>
</reference>
<accession>A0A291LYW6</accession>
<organism evidence="1 2">
    <name type="scientific">Pacificitalea manganoxidans</name>
    <dbReference type="NCBI Taxonomy" id="1411902"/>
    <lineage>
        <taxon>Bacteria</taxon>
        <taxon>Pseudomonadati</taxon>
        <taxon>Pseudomonadota</taxon>
        <taxon>Alphaproteobacteria</taxon>
        <taxon>Rhodobacterales</taxon>
        <taxon>Paracoccaceae</taxon>
        <taxon>Pacificitalea</taxon>
    </lineage>
</organism>
<dbReference type="KEGG" id="cmag:CBW24_07925"/>
<sequence length="176" mass="19728">MSNRIGRGQTLNRTEMADHLGIAMPTLDDWVRRGCPVVSRGGRGRAWQYNTADVREWRDQDIREEMAGTATASTDELKRRKLQAETEQAELDLARAKGQVVPVAQFERAMSIAFGEVRARLRNVVPSRAGRRLVGEGDETRIKAVLREEIDQVLEALADDALIAEEDLVIDAEDDE</sequence>
<name>A0A291LYW6_9RHOB</name>
<gene>
    <name evidence="1" type="ORF">CBW24_07925</name>
</gene>
<dbReference type="EMBL" id="CP021404">
    <property type="protein sequence ID" value="ATI41936.1"/>
    <property type="molecule type" value="Genomic_DNA"/>
</dbReference>
<dbReference type="Gene3D" id="1.10.10.10">
    <property type="entry name" value="Winged helix-like DNA-binding domain superfamily/Winged helix DNA-binding domain"/>
    <property type="match status" value="1"/>
</dbReference>
<evidence type="ECO:0000313" key="1">
    <source>
        <dbReference type="EMBL" id="ATI41936.1"/>
    </source>
</evidence>
<keyword evidence="2" id="KW-1185">Reference proteome</keyword>
<dbReference type="OrthoDB" id="8410638at2"/>
<dbReference type="AlphaFoldDB" id="A0A291LYW6"/>
<dbReference type="InterPro" id="IPR036388">
    <property type="entry name" value="WH-like_DNA-bd_sf"/>
</dbReference>